<proteinExistence type="inferred from homology"/>
<evidence type="ECO:0000256" key="10">
    <source>
        <dbReference type="ARBA" id="ARBA00054027"/>
    </source>
</evidence>
<dbReference type="SUPFAM" id="SSF56752">
    <property type="entry name" value="D-aminoacid aminotransferase-like PLP-dependent enzymes"/>
    <property type="match status" value="1"/>
</dbReference>
<dbReference type="GO" id="GO:0008696">
    <property type="term" value="F:4-amino-4-deoxychorismate lyase activity"/>
    <property type="evidence" value="ECO:0007669"/>
    <property type="project" value="UniProtKB-UniRule"/>
</dbReference>
<reference evidence="13 14" key="1">
    <citation type="submission" date="2019-04" db="EMBL/GenBank/DDBJ databases">
        <title>Taxonomy of novel Haliea sp. from mangrove soil of West Coast of India.</title>
        <authorList>
            <person name="Verma A."/>
            <person name="Kumar P."/>
            <person name="Krishnamurthi S."/>
        </authorList>
    </citation>
    <scope>NUCLEOTIDE SEQUENCE [LARGE SCALE GENOMIC DNA]</scope>
    <source>
        <strain evidence="13 14">SAOS-164</strain>
    </source>
</reference>
<evidence type="ECO:0000256" key="6">
    <source>
        <dbReference type="ARBA" id="ARBA00023239"/>
    </source>
</evidence>
<dbReference type="GO" id="GO:0008153">
    <property type="term" value="P:4-aminobenzoate biosynthetic process"/>
    <property type="evidence" value="ECO:0007669"/>
    <property type="project" value="UniProtKB-UniRule"/>
</dbReference>
<dbReference type="Gene3D" id="3.20.10.10">
    <property type="entry name" value="D-amino Acid Aminotransferase, subunit A, domain 2"/>
    <property type="match status" value="1"/>
</dbReference>
<evidence type="ECO:0000256" key="8">
    <source>
        <dbReference type="ARBA" id="ARBA00035676"/>
    </source>
</evidence>
<evidence type="ECO:0000256" key="3">
    <source>
        <dbReference type="ARBA" id="ARBA00011738"/>
    </source>
</evidence>
<comment type="similarity">
    <text evidence="2">Belongs to the class-IV pyridoxal-phosphate-dependent aminotransferase family.</text>
</comment>
<comment type="pathway">
    <text evidence="7">Cofactor biosynthesis; tetrahydrofolate biosynthesis; 4-aminobenzoate from chorismate: step 2/2.</text>
</comment>
<gene>
    <name evidence="13" type="primary">pabC</name>
    <name evidence="13" type="ORF">E4634_11570</name>
</gene>
<dbReference type="InterPro" id="IPR050571">
    <property type="entry name" value="Class-IV_PLP-Dep_Aminotrnsfr"/>
</dbReference>
<dbReference type="InterPro" id="IPR001544">
    <property type="entry name" value="Aminotrans_IV"/>
</dbReference>
<dbReference type="GO" id="GO:0005829">
    <property type="term" value="C:cytosol"/>
    <property type="evidence" value="ECO:0007669"/>
    <property type="project" value="TreeGrafter"/>
</dbReference>
<evidence type="ECO:0000256" key="12">
    <source>
        <dbReference type="NCBIfam" id="TIGR03461"/>
    </source>
</evidence>
<dbReference type="EMBL" id="SRLE01000007">
    <property type="protein sequence ID" value="TGD73646.1"/>
    <property type="molecule type" value="Genomic_DNA"/>
</dbReference>
<dbReference type="GO" id="GO:0046656">
    <property type="term" value="P:folic acid biosynthetic process"/>
    <property type="evidence" value="ECO:0007669"/>
    <property type="project" value="UniProtKB-KW"/>
</dbReference>
<protein>
    <recommendedName>
        <fullName evidence="11 12">Aminodeoxychorismate lyase</fullName>
        <ecNumber evidence="8 12">4.1.3.38</ecNumber>
    </recommendedName>
</protein>
<name>A0A4Z0M2G3_9GAMM</name>
<dbReference type="InterPro" id="IPR017824">
    <property type="entry name" value="Aminodeoxychorismate_lyase_IV"/>
</dbReference>
<evidence type="ECO:0000256" key="11">
    <source>
        <dbReference type="ARBA" id="ARBA00069174"/>
    </source>
</evidence>
<sequence length="286" mass="30675">MQPPVPSIWVDGEPATALPLPDRGLDFGDGLFETLLLQLGHAHFLDYHLQRLSSGLQRLAFPDCLARCESALRTAAQGLAELPWAALRITVSRGAGPRGYAPPPDATPRIVVTAAPLQQDHRDPPAPLDVAVAQIRWSAQPALAGLKHLNRLEQVIAARQATAAGADDALMLDAAGNVCSLAAANLFIVESGCLYTPPLADCGILGTRRRLVIERLAPACGLSVLEQSLSLQRVQDAEEVFCSNSLRGLQPVGSCDTRRWQDHPVARRLHQAYVDVLARDFDGGTA</sequence>
<evidence type="ECO:0000256" key="7">
    <source>
        <dbReference type="ARBA" id="ARBA00035633"/>
    </source>
</evidence>
<dbReference type="InterPro" id="IPR043131">
    <property type="entry name" value="BCAT-like_N"/>
</dbReference>
<evidence type="ECO:0000256" key="9">
    <source>
        <dbReference type="ARBA" id="ARBA00049529"/>
    </source>
</evidence>
<comment type="subunit">
    <text evidence="3">Homodimer.</text>
</comment>
<comment type="caution">
    <text evidence="13">The sequence shown here is derived from an EMBL/GenBank/DDBJ whole genome shotgun (WGS) entry which is preliminary data.</text>
</comment>
<dbReference type="EC" id="4.1.3.38" evidence="8 12"/>
<dbReference type="PANTHER" id="PTHR42743">
    <property type="entry name" value="AMINO-ACID AMINOTRANSFERASE"/>
    <property type="match status" value="1"/>
</dbReference>
<organism evidence="13 14">
    <name type="scientific">Mangrovimicrobium sediminis</name>
    <dbReference type="NCBI Taxonomy" id="2562682"/>
    <lineage>
        <taxon>Bacteria</taxon>
        <taxon>Pseudomonadati</taxon>
        <taxon>Pseudomonadota</taxon>
        <taxon>Gammaproteobacteria</taxon>
        <taxon>Cellvibrionales</taxon>
        <taxon>Halieaceae</taxon>
        <taxon>Mangrovimicrobium</taxon>
    </lineage>
</organism>
<dbReference type="InterPro" id="IPR036038">
    <property type="entry name" value="Aminotransferase-like"/>
</dbReference>
<comment type="catalytic activity">
    <reaction evidence="9">
        <text>4-amino-4-deoxychorismate = 4-aminobenzoate + pyruvate + H(+)</text>
        <dbReference type="Rhea" id="RHEA:16201"/>
        <dbReference type="ChEBI" id="CHEBI:15361"/>
        <dbReference type="ChEBI" id="CHEBI:15378"/>
        <dbReference type="ChEBI" id="CHEBI:17836"/>
        <dbReference type="ChEBI" id="CHEBI:58406"/>
        <dbReference type="EC" id="4.1.3.38"/>
    </reaction>
</comment>
<evidence type="ECO:0000256" key="5">
    <source>
        <dbReference type="ARBA" id="ARBA00022909"/>
    </source>
</evidence>
<evidence type="ECO:0000313" key="14">
    <source>
        <dbReference type="Proteomes" id="UP000298050"/>
    </source>
</evidence>
<evidence type="ECO:0000256" key="2">
    <source>
        <dbReference type="ARBA" id="ARBA00009320"/>
    </source>
</evidence>
<dbReference type="FunFam" id="3.20.10.10:FF:000002">
    <property type="entry name" value="D-alanine aminotransferase"/>
    <property type="match status" value="1"/>
</dbReference>
<dbReference type="Proteomes" id="UP000298050">
    <property type="component" value="Unassembled WGS sequence"/>
</dbReference>
<keyword evidence="4" id="KW-0663">Pyridoxal phosphate</keyword>
<accession>A0A4Z0M2G3</accession>
<keyword evidence="14" id="KW-1185">Reference proteome</keyword>
<dbReference type="AlphaFoldDB" id="A0A4Z0M2G3"/>
<keyword evidence="5" id="KW-0289">Folate biosynthesis</keyword>
<dbReference type="PANTHER" id="PTHR42743:SF2">
    <property type="entry name" value="AMINODEOXYCHORISMATE LYASE"/>
    <property type="match status" value="1"/>
</dbReference>
<dbReference type="Gene3D" id="3.30.470.10">
    <property type="match status" value="1"/>
</dbReference>
<keyword evidence="6 13" id="KW-0456">Lyase</keyword>
<dbReference type="OrthoDB" id="9805628at2"/>
<dbReference type="NCBIfam" id="TIGR03461">
    <property type="entry name" value="pabC_Proteo"/>
    <property type="match status" value="1"/>
</dbReference>
<dbReference type="InterPro" id="IPR043132">
    <property type="entry name" value="BCAT-like_C"/>
</dbReference>
<dbReference type="Pfam" id="PF01063">
    <property type="entry name" value="Aminotran_4"/>
    <property type="match status" value="1"/>
</dbReference>
<comment type="function">
    <text evidence="10">Involved in the biosynthesis of p-aminobenzoate (PABA), a precursor of tetrahydrofolate. Converts 4-amino-4-deoxychorismate into 4-aminobenzoate (PABA) and pyruvate.</text>
</comment>
<evidence type="ECO:0000256" key="4">
    <source>
        <dbReference type="ARBA" id="ARBA00022898"/>
    </source>
</evidence>
<dbReference type="GO" id="GO:0030170">
    <property type="term" value="F:pyridoxal phosphate binding"/>
    <property type="evidence" value="ECO:0007669"/>
    <property type="project" value="InterPro"/>
</dbReference>
<comment type="cofactor">
    <cofactor evidence="1">
        <name>pyridoxal 5'-phosphate</name>
        <dbReference type="ChEBI" id="CHEBI:597326"/>
    </cofactor>
</comment>
<dbReference type="RefSeq" id="WP_135443999.1">
    <property type="nucleotide sequence ID" value="NZ_SRLE01000007.1"/>
</dbReference>
<evidence type="ECO:0000313" key="13">
    <source>
        <dbReference type="EMBL" id="TGD73646.1"/>
    </source>
</evidence>
<evidence type="ECO:0000256" key="1">
    <source>
        <dbReference type="ARBA" id="ARBA00001933"/>
    </source>
</evidence>